<evidence type="ECO:0000313" key="2">
    <source>
        <dbReference type="WBParaSite" id="JU765_v2.g415.t1"/>
    </source>
</evidence>
<proteinExistence type="predicted"/>
<evidence type="ECO:0000313" key="1">
    <source>
        <dbReference type="Proteomes" id="UP000887576"/>
    </source>
</evidence>
<dbReference type="WBParaSite" id="JU765_v2.g415.t1">
    <property type="protein sequence ID" value="JU765_v2.g415.t1"/>
    <property type="gene ID" value="JU765_v2.g415"/>
</dbReference>
<reference evidence="2" key="1">
    <citation type="submission" date="2022-11" db="UniProtKB">
        <authorList>
            <consortium name="WormBaseParasite"/>
        </authorList>
    </citation>
    <scope>IDENTIFICATION</scope>
</reference>
<sequence length="169" mass="18607">MTIRFLTDSIETAKGFDASFTSIIASPSKTSPPASICTNGWFHDKYEKYCYKYFANGGIWEQNLQNCGNLGAQLLTIHDGQQESDVIEFIRDMQGTTTSDVWIGLTKVDGSWQWSDGTAVDYLAFLPGSAAGNCAAIRTFTSPEGWLAKDCNTALPYICYHISPSFSVK</sequence>
<organism evidence="1 2">
    <name type="scientific">Panagrolaimus sp. JU765</name>
    <dbReference type="NCBI Taxonomy" id="591449"/>
    <lineage>
        <taxon>Eukaryota</taxon>
        <taxon>Metazoa</taxon>
        <taxon>Ecdysozoa</taxon>
        <taxon>Nematoda</taxon>
        <taxon>Chromadorea</taxon>
        <taxon>Rhabditida</taxon>
        <taxon>Tylenchina</taxon>
        <taxon>Panagrolaimomorpha</taxon>
        <taxon>Panagrolaimoidea</taxon>
        <taxon>Panagrolaimidae</taxon>
        <taxon>Panagrolaimus</taxon>
    </lineage>
</organism>
<dbReference type="Proteomes" id="UP000887576">
    <property type="component" value="Unplaced"/>
</dbReference>
<protein>
    <submittedName>
        <fullName evidence="2">C-type lectin domain-containing protein</fullName>
    </submittedName>
</protein>
<accession>A0AC34R770</accession>
<name>A0AC34R770_9BILA</name>